<dbReference type="InterPro" id="IPR006225">
    <property type="entry name" value="PsdUridine_synth_RluC/D"/>
</dbReference>
<evidence type="ECO:0000256" key="1">
    <source>
        <dbReference type="ARBA" id="ARBA00010876"/>
    </source>
</evidence>
<evidence type="ECO:0000256" key="4">
    <source>
        <dbReference type="PIRSR" id="PIRSR606225-1"/>
    </source>
</evidence>
<dbReference type="InterPro" id="IPR002942">
    <property type="entry name" value="S4_RNA-bd"/>
</dbReference>
<dbReference type="InterPro" id="IPR036986">
    <property type="entry name" value="S4_RNA-bd_sf"/>
</dbReference>
<gene>
    <name evidence="8" type="ORF">ABR63_06240</name>
</gene>
<keyword evidence="2 6" id="KW-0413">Isomerase</keyword>
<dbReference type="SMART" id="SM00363">
    <property type="entry name" value="S4"/>
    <property type="match status" value="1"/>
</dbReference>
<protein>
    <recommendedName>
        <fullName evidence="6">Pseudouridine synthase</fullName>
        <ecNumber evidence="6">5.4.99.-</ecNumber>
    </recommendedName>
</protein>
<comment type="function">
    <text evidence="6">Responsible for synthesis of pseudouridine from uracil.</text>
</comment>
<dbReference type="NCBIfam" id="TIGR00005">
    <property type="entry name" value="rluA_subfam"/>
    <property type="match status" value="1"/>
</dbReference>
<dbReference type="SUPFAM" id="SSF55120">
    <property type="entry name" value="Pseudouridine synthase"/>
    <property type="match status" value="1"/>
</dbReference>
<accession>A0A0R2PY64</accession>
<dbReference type="InterPro" id="IPR006145">
    <property type="entry name" value="PsdUridine_synth_RsuA/RluA"/>
</dbReference>
<proteinExistence type="inferred from homology"/>
<sequence length="311" mass="35342">MTQLIQTISIDFHNSRLDQAATSLFADYSRSQIQRWIESGNLLVNGEVLRAKDKIQEGDELILEPLLENRVSWEAEDIALTVHHEEENFLVINKPPGLVMHPGAGCNNGTLANALAFHYPQLTKLPRCGIVHRLDKDTSGLLVIAKTEKFRSFFVDKLQNREVFKQYEALVVGQVIGSFSIDLAIERDPRNRIKMRTTDFGRDALSHVSLIKFYNGYSHIAVEIETGRTHQIRVHLSHHRLPIIGDRVYNPRNLIAKDTNKEVMPLIQHFPRQALHASIIGFQSIDTGEQVRFECPHPEDMKSLISSLATL</sequence>
<name>A0A0R2PY64_9GAMM</name>
<comment type="catalytic activity">
    <reaction evidence="3">
        <text>uridine(1911/1915/1917) in 23S rRNA = pseudouridine(1911/1915/1917) in 23S rRNA</text>
        <dbReference type="Rhea" id="RHEA:42524"/>
        <dbReference type="Rhea" id="RHEA-COMP:10097"/>
        <dbReference type="Rhea" id="RHEA-COMP:10098"/>
        <dbReference type="ChEBI" id="CHEBI:65314"/>
        <dbReference type="ChEBI" id="CHEBI:65315"/>
        <dbReference type="EC" id="5.4.99.23"/>
    </reaction>
</comment>
<dbReference type="Pfam" id="PF01479">
    <property type="entry name" value="S4"/>
    <property type="match status" value="1"/>
</dbReference>
<comment type="catalytic activity">
    <reaction evidence="6">
        <text>a uridine in RNA = a pseudouridine in RNA</text>
        <dbReference type="Rhea" id="RHEA:48348"/>
        <dbReference type="Rhea" id="RHEA-COMP:12068"/>
        <dbReference type="Rhea" id="RHEA-COMP:12069"/>
        <dbReference type="ChEBI" id="CHEBI:65314"/>
        <dbReference type="ChEBI" id="CHEBI:65315"/>
    </reaction>
</comment>
<dbReference type="InterPro" id="IPR050188">
    <property type="entry name" value="RluA_PseudoU_synthase"/>
</dbReference>
<dbReference type="PROSITE" id="PS50889">
    <property type="entry name" value="S4"/>
    <property type="match status" value="1"/>
</dbReference>
<dbReference type="AlphaFoldDB" id="A0A0R2PY64"/>
<evidence type="ECO:0000256" key="3">
    <source>
        <dbReference type="ARBA" id="ARBA00036882"/>
    </source>
</evidence>
<dbReference type="Gene3D" id="3.30.2350.10">
    <property type="entry name" value="Pseudouridine synthase"/>
    <property type="match status" value="1"/>
</dbReference>
<dbReference type="InterPro" id="IPR006224">
    <property type="entry name" value="PsdUridine_synth_RluA-like_CS"/>
</dbReference>
<dbReference type="EMBL" id="LIAV01000022">
    <property type="protein sequence ID" value="KRO41149.1"/>
    <property type="molecule type" value="Genomic_DNA"/>
</dbReference>
<dbReference type="Gene3D" id="3.10.290.10">
    <property type="entry name" value="RNA-binding S4 domain"/>
    <property type="match status" value="1"/>
</dbReference>
<evidence type="ECO:0000256" key="6">
    <source>
        <dbReference type="RuleBase" id="RU362028"/>
    </source>
</evidence>
<dbReference type="PANTHER" id="PTHR21600">
    <property type="entry name" value="MITOCHONDRIAL RNA PSEUDOURIDINE SYNTHASE"/>
    <property type="match status" value="1"/>
</dbReference>
<comment type="similarity">
    <text evidence="1 6">Belongs to the pseudouridine synthase RluA family.</text>
</comment>
<keyword evidence="5" id="KW-0694">RNA-binding</keyword>
<reference evidence="9" key="1">
    <citation type="submission" date="2015-10" db="EMBL/GenBank/DDBJ databases">
        <title>Metagenome-Assembled Genomes uncover a global brackish microbiome.</title>
        <authorList>
            <person name="Hugerth L.W."/>
            <person name="Larsson J."/>
            <person name="Alneberg J."/>
            <person name="Lindh M.V."/>
            <person name="Legrand C."/>
            <person name="Pinhassi J."/>
            <person name="Andersson A."/>
        </authorList>
    </citation>
    <scope>NUCLEOTIDE SEQUENCE [LARGE SCALE GENOMIC DNA]</scope>
</reference>
<organism evidence="8 9">
    <name type="scientific">SAR86 cluster bacterium BACL1 MAG-120920-bin57</name>
    <dbReference type="NCBI Taxonomy" id="1655571"/>
    <lineage>
        <taxon>Bacteria</taxon>
        <taxon>Pseudomonadati</taxon>
        <taxon>Pseudomonadota</taxon>
        <taxon>Gammaproteobacteria</taxon>
        <taxon>SAR86 cluster</taxon>
    </lineage>
</organism>
<dbReference type="GO" id="GO:0003723">
    <property type="term" value="F:RNA binding"/>
    <property type="evidence" value="ECO:0007669"/>
    <property type="project" value="UniProtKB-KW"/>
</dbReference>
<dbReference type="PROSITE" id="PS01129">
    <property type="entry name" value="PSI_RLU"/>
    <property type="match status" value="1"/>
</dbReference>
<feature type="domain" description="RNA-binding S4" evidence="7">
    <location>
        <begin position="15"/>
        <end position="79"/>
    </location>
</feature>
<evidence type="ECO:0000259" key="7">
    <source>
        <dbReference type="SMART" id="SM00363"/>
    </source>
</evidence>
<evidence type="ECO:0000256" key="2">
    <source>
        <dbReference type="ARBA" id="ARBA00023235"/>
    </source>
</evidence>
<comment type="caution">
    <text evidence="8">The sequence shown here is derived from an EMBL/GenBank/DDBJ whole genome shotgun (WGS) entry which is preliminary data.</text>
</comment>
<dbReference type="Pfam" id="PF00849">
    <property type="entry name" value="PseudoU_synth_2"/>
    <property type="match status" value="1"/>
</dbReference>
<dbReference type="PANTHER" id="PTHR21600:SF44">
    <property type="entry name" value="RIBOSOMAL LARGE SUBUNIT PSEUDOURIDINE SYNTHASE D"/>
    <property type="match status" value="1"/>
</dbReference>
<dbReference type="CDD" id="cd00165">
    <property type="entry name" value="S4"/>
    <property type="match status" value="1"/>
</dbReference>
<dbReference type="EC" id="5.4.99.-" evidence="6"/>
<dbReference type="GO" id="GO:0160140">
    <property type="term" value="F:23S rRNA pseudouridine(1911/1915/1917) synthase activity"/>
    <property type="evidence" value="ECO:0007669"/>
    <property type="project" value="UniProtKB-EC"/>
</dbReference>
<evidence type="ECO:0000313" key="8">
    <source>
        <dbReference type="EMBL" id="KRO41149.1"/>
    </source>
</evidence>
<dbReference type="GO" id="GO:0000455">
    <property type="term" value="P:enzyme-directed rRNA pseudouridine synthesis"/>
    <property type="evidence" value="ECO:0007669"/>
    <property type="project" value="TreeGrafter"/>
</dbReference>
<dbReference type="InterPro" id="IPR020103">
    <property type="entry name" value="PsdUridine_synth_cat_dom_sf"/>
</dbReference>
<dbReference type="SUPFAM" id="SSF55174">
    <property type="entry name" value="Alpha-L RNA-binding motif"/>
    <property type="match status" value="1"/>
</dbReference>
<evidence type="ECO:0000313" key="9">
    <source>
        <dbReference type="Proteomes" id="UP000050874"/>
    </source>
</evidence>
<dbReference type="CDD" id="cd02869">
    <property type="entry name" value="PseudoU_synth_RluA_like"/>
    <property type="match status" value="1"/>
</dbReference>
<feature type="active site" evidence="4">
    <location>
        <position position="135"/>
    </location>
</feature>
<dbReference type="Proteomes" id="UP000050874">
    <property type="component" value="Unassembled WGS sequence"/>
</dbReference>
<evidence type="ECO:0000256" key="5">
    <source>
        <dbReference type="PROSITE-ProRule" id="PRU00182"/>
    </source>
</evidence>